<reference evidence="12 16" key="3">
    <citation type="submission" date="2019-10" db="EMBL/GenBank/DDBJ databases">
        <title>Genetic environment of the oxa23 gene and comparative analysis of carbapenem resistant Acinetobacter baumannii isolates belonging to global clone 1, lineage 2 recovered in a burns hospital outbreak in 2012-2013.</title>
        <authorList>
            <person name="Douraghi M."/>
            <person name="Aris P."/>
            <person name="Kenyon J."/>
            <person name="Hamidian M."/>
        </authorList>
    </citation>
    <scope>NUCLEOTIDE SEQUENCE [LARGE SCALE GENOMIC DNA]</scope>
    <source>
        <strain evidence="12 16">ABS103</strain>
    </source>
</reference>
<dbReference type="PATRIC" id="fig|470.1314.peg.2798"/>
<dbReference type="GO" id="GO:0009279">
    <property type="term" value="C:cell outer membrane"/>
    <property type="evidence" value="ECO:0007669"/>
    <property type="project" value="UniProtKB-SubCell"/>
</dbReference>
<accession>A0A0D5YIA3</accession>
<dbReference type="Proteomes" id="UP000032746">
    <property type="component" value="Chromosome"/>
</dbReference>
<evidence type="ECO:0000313" key="14">
    <source>
        <dbReference type="Proteomes" id="UP000032746"/>
    </source>
</evidence>
<dbReference type="EMBL" id="CP008706">
    <property type="protein sequence ID" value="AKA32040.1"/>
    <property type="molecule type" value="Genomic_DNA"/>
</dbReference>
<evidence type="ECO:0000256" key="6">
    <source>
        <dbReference type="ARBA" id="ARBA00022729"/>
    </source>
</evidence>
<evidence type="ECO:0000313" key="15">
    <source>
        <dbReference type="Proteomes" id="UP000439424"/>
    </source>
</evidence>
<dbReference type="Gene3D" id="2.60.40.3110">
    <property type="match status" value="1"/>
</dbReference>
<dbReference type="RefSeq" id="WP_005115797.1">
    <property type="nucleotide sequence ID" value="NZ_AP031576.1"/>
</dbReference>
<dbReference type="EMBL" id="WIOC01000009">
    <property type="protein sequence ID" value="MQR49553.1"/>
    <property type="molecule type" value="Genomic_DNA"/>
</dbReference>
<dbReference type="GO" id="GO:0009297">
    <property type="term" value="P:pilus assembly"/>
    <property type="evidence" value="ECO:0007669"/>
    <property type="project" value="InterPro"/>
</dbReference>
<evidence type="ECO:0000256" key="5">
    <source>
        <dbReference type="ARBA" id="ARBA00022692"/>
    </source>
</evidence>
<dbReference type="PANTHER" id="PTHR30451">
    <property type="entry name" value="OUTER MEMBRANE USHER PROTEIN"/>
    <property type="match status" value="1"/>
</dbReference>
<dbReference type="InterPro" id="IPR043142">
    <property type="entry name" value="PapC-like_C_sf"/>
</dbReference>
<keyword evidence="8" id="KW-0998">Cell outer membrane</keyword>
<comment type="subcellular location">
    <subcellularLocation>
        <location evidence="1">Cell outer membrane</location>
        <topology evidence="1">Multi-pass membrane protein</topology>
    </subcellularLocation>
</comment>
<evidence type="ECO:0000256" key="4">
    <source>
        <dbReference type="ARBA" id="ARBA00022452"/>
    </source>
</evidence>
<sequence>MSEWFISSICFKKRTTYYLVLSLAINIPLTVYASDNMNRENILKADFDTNFLVGNAQKIDIGRFKYGNPILPGEYSLDVYINGQWLGKRKFVFKSTRSNENAKTCFTPDMLLEYGVKPEILHHEVSSTFTCNDLDKWVNDAFYQFDTSRLRLDISIPQVALQKNAQGYVDPRLWDRGINAAFFAYNASAYRIVNNNHETNHAFMGTNVGLNLYDWQLRHTGQWKWQDHNEIQEKVSSYTSNNTYAQKAFPKLNSVVTLGDYFTNNNFFDALPYRGINISSDDRMLPNSMLGYAPQIRGYAKTNAKVEVRQQGNLIYQTTLTPGSFEINDLYPTGFGGELQVSIYETNGEIQKFSIPYASVIEMLRPKMSRYSFTLGQFRDANINLKPWLVQGKYQRGINNYLTSYTGFQATENYQSFLIGSAFATPIGAISFDATQSSAEFEQKPTLKGRSYRLSYNRLFTPTNTNLTLATYRYSTENYLKLRDSILIRDLQQQDIDSFSVGKQKSEFQITLNQGLPNQWGNFYLVGSWINYWNQPNRNQQFQFGYSNQFKDLTYSISAITHELDQENQNSGHETQYLLSLSFPLQFKKNTVNFNSSISEDSRTLGMSGYIGNRFDYGSSISYQDQGQTSLNINGTFRTNYTTIGASFGQSDTYQQEMINLNGSLVAHSQGILFGPDQVQTMVLVYAPQATGARVGNTPGLSINKQGYAVIPYVTPYRLNDISLDPQGMPSTVELTETSHRIAPYAGSITKVNFSTKTGYAVFISTKTPNGGHLPFAAQVFNQNNEIVGMVAQGSRIYLRTPLTQDHLYVKWGQSNSEECQLDYDIQSKILQEKQSIIMTEAVCK</sequence>
<evidence type="ECO:0000313" key="13">
    <source>
        <dbReference type="EMBL" id="MVM90598.1"/>
    </source>
</evidence>
<reference evidence="11 14" key="1">
    <citation type="journal article" date="2015" name="J. Bacteriol.">
        <title>Resources for Genetic and Genomic Analysis of Emerging Pathogen Acinetobacter baumannii.</title>
        <authorList>
            <person name="Gallagher L.A."/>
            <person name="Ramage E."/>
            <person name="Weiss E.J."/>
            <person name="Radey M."/>
            <person name="Hayden H.S."/>
            <person name="Held K.G."/>
            <person name="Huse H.K."/>
            <person name="Zurawski D.V."/>
            <person name="Brittnacher M.J."/>
            <person name="Manoil C."/>
        </authorList>
    </citation>
    <scope>NUCLEOTIDE SEQUENCE [LARGE SCALE GENOMIC DNA]</scope>
    <source>
        <strain evidence="11 14">AB5075-UW</strain>
    </source>
</reference>
<evidence type="ECO:0000256" key="8">
    <source>
        <dbReference type="ARBA" id="ARBA00023237"/>
    </source>
</evidence>
<dbReference type="OrthoDB" id="6554712at2"/>
<dbReference type="Proteomes" id="UP000461234">
    <property type="component" value="Unassembled WGS sequence"/>
</dbReference>
<feature type="domain" description="PapC N-terminal" evidence="10">
    <location>
        <begin position="47"/>
        <end position="189"/>
    </location>
</feature>
<dbReference type="SMR" id="A0A0D5YIA3"/>
<dbReference type="InterPro" id="IPR025949">
    <property type="entry name" value="PapC-like_C"/>
</dbReference>
<keyword evidence="3" id="KW-0813">Transport</keyword>
<comment type="similarity">
    <text evidence="2">Belongs to the fimbrial export usher family.</text>
</comment>
<dbReference type="EMBL" id="WPIP01000016">
    <property type="protein sequence ID" value="MVM90598.1"/>
    <property type="molecule type" value="Genomic_DNA"/>
</dbReference>
<evidence type="ECO:0000313" key="16">
    <source>
        <dbReference type="Proteomes" id="UP000461234"/>
    </source>
</evidence>
<dbReference type="InterPro" id="IPR000015">
    <property type="entry name" value="Fimb_usher"/>
</dbReference>
<gene>
    <name evidence="11" type="ORF">ABUW_2312</name>
    <name evidence="12" type="ORF">F2P40_09500</name>
    <name evidence="13" type="ORF">GNY86_03600</name>
</gene>
<keyword evidence="7" id="KW-0472">Membrane</keyword>
<dbReference type="Proteomes" id="UP000439424">
    <property type="component" value="Unassembled WGS sequence"/>
</dbReference>
<dbReference type="InterPro" id="IPR025885">
    <property type="entry name" value="PapC_N"/>
</dbReference>
<feature type="domain" description="PapC-like C-terminal" evidence="9">
    <location>
        <begin position="764"/>
        <end position="827"/>
    </location>
</feature>
<evidence type="ECO:0000256" key="7">
    <source>
        <dbReference type="ARBA" id="ARBA00023136"/>
    </source>
</evidence>
<dbReference type="InterPro" id="IPR042186">
    <property type="entry name" value="FimD_plug_dom"/>
</dbReference>
<dbReference type="Pfam" id="PF00577">
    <property type="entry name" value="Usher"/>
    <property type="match status" value="1"/>
</dbReference>
<evidence type="ECO:0000259" key="9">
    <source>
        <dbReference type="Pfam" id="PF13953"/>
    </source>
</evidence>
<protein>
    <submittedName>
        <fullName evidence="12">Fimbria/pilus outer membrane usher protein</fullName>
    </submittedName>
    <submittedName>
        <fullName evidence="11">Fimbrial biogenesis outer membrane usher protein</fullName>
    </submittedName>
</protein>
<proteinExistence type="inferred from homology"/>
<reference evidence="13 15" key="4">
    <citation type="submission" date="2019-11" db="EMBL/GenBank/DDBJ databases">
        <title>Multidrug-resistant Acinetobacter baumannii moving toward extensively drug-resistant over fifteen years in South of Brazil.</title>
        <authorList>
            <person name="Fedrigo N.H."/>
            <person name="Cerdeira L."/>
            <person name="Fuga B."/>
            <person name="Marini P.V.B."/>
            <person name="Shinohara D.R."/>
            <person name="Carrara-Marroni F.E."/>
            <person name="Lincopan N."/>
            <person name="Tognim M.C.B."/>
        </authorList>
    </citation>
    <scope>NUCLEOTIDE SEQUENCE [LARGE SCALE GENOMIC DNA]</scope>
    <source>
        <strain evidence="13 15">Ac576</strain>
    </source>
</reference>
<evidence type="ECO:0000256" key="1">
    <source>
        <dbReference type="ARBA" id="ARBA00004571"/>
    </source>
</evidence>
<dbReference type="SUPFAM" id="SSF141729">
    <property type="entry name" value="FimD N-terminal domain-like"/>
    <property type="match status" value="1"/>
</dbReference>
<dbReference type="Gene3D" id="2.60.40.2070">
    <property type="match status" value="1"/>
</dbReference>
<keyword evidence="6" id="KW-0732">Signal</keyword>
<evidence type="ECO:0000313" key="11">
    <source>
        <dbReference type="EMBL" id="AKA32040.1"/>
    </source>
</evidence>
<dbReference type="InterPro" id="IPR037224">
    <property type="entry name" value="PapC_N_sf"/>
</dbReference>
<organism evidence="11 14">
    <name type="scientific">Acinetobacter baumannii</name>
    <dbReference type="NCBI Taxonomy" id="470"/>
    <lineage>
        <taxon>Bacteria</taxon>
        <taxon>Pseudomonadati</taxon>
        <taxon>Pseudomonadota</taxon>
        <taxon>Gammaproteobacteria</taxon>
        <taxon>Moraxellales</taxon>
        <taxon>Moraxellaceae</taxon>
        <taxon>Acinetobacter</taxon>
        <taxon>Acinetobacter calcoaceticus/baumannii complex</taxon>
    </lineage>
</organism>
<keyword evidence="4" id="KW-1134">Transmembrane beta strand</keyword>
<evidence type="ECO:0000259" key="10">
    <source>
        <dbReference type="Pfam" id="PF13954"/>
    </source>
</evidence>
<keyword evidence="5" id="KW-0812">Transmembrane</keyword>
<reference evidence="14" key="2">
    <citation type="submission" date="2015-03" db="EMBL/GenBank/DDBJ databases">
        <authorList>
            <person name="Gallagher L.A."/>
            <person name="Hayden H.S."/>
            <person name="Weiss E.J."/>
            <person name="Hager K.R."/>
            <person name="Ramage E."/>
            <person name="Radey M.R."/>
            <person name="Bydalek R."/>
            <person name="Manoil C."/>
            <person name="Miller S.I."/>
            <person name="Brittnacher M.J."/>
        </authorList>
    </citation>
    <scope>NUCLEOTIDE SEQUENCE [LARGE SCALE GENOMIC DNA]</scope>
    <source>
        <strain evidence="14">AB5075-UW</strain>
    </source>
</reference>
<dbReference type="Gene3D" id="3.10.20.410">
    <property type="match status" value="1"/>
</dbReference>
<evidence type="ECO:0000313" key="12">
    <source>
        <dbReference type="EMBL" id="MQR49553.1"/>
    </source>
</evidence>
<dbReference type="PANTHER" id="PTHR30451:SF20">
    <property type="entry name" value="FIMBRIAE USHER"/>
    <property type="match status" value="1"/>
</dbReference>
<evidence type="ECO:0000256" key="3">
    <source>
        <dbReference type="ARBA" id="ARBA00022448"/>
    </source>
</evidence>
<evidence type="ECO:0000256" key="2">
    <source>
        <dbReference type="ARBA" id="ARBA00008064"/>
    </source>
</evidence>
<dbReference type="AlphaFoldDB" id="A0A0D5YIA3"/>
<dbReference type="GO" id="GO:0015473">
    <property type="term" value="F:fimbrial usher porin activity"/>
    <property type="evidence" value="ECO:0007669"/>
    <property type="project" value="InterPro"/>
</dbReference>
<dbReference type="Pfam" id="PF13954">
    <property type="entry name" value="PapC_N"/>
    <property type="match status" value="1"/>
</dbReference>
<dbReference type="Pfam" id="PF13953">
    <property type="entry name" value="PapC_C"/>
    <property type="match status" value="1"/>
</dbReference>
<dbReference type="Gene3D" id="2.60.40.2610">
    <property type="entry name" value="Outer membrane usher protein FimD, plug domain"/>
    <property type="match status" value="1"/>
</dbReference>
<name>A0A0D5YIA3_ACIBA</name>